<feature type="domain" description="Nematode resistance protein-like HSPRO1 N-terminal" evidence="2">
    <location>
        <begin position="1"/>
        <end position="202"/>
    </location>
</feature>
<evidence type="ECO:0000313" key="4">
    <source>
        <dbReference type="EMBL" id="PKI46649.1"/>
    </source>
</evidence>
<evidence type="ECO:0000313" key="6">
    <source>
        <dbReference type="Proteomes" id="UP000233551"/>
    </source>
</evidence>
<sequence>MVDLDWKSKRVVSSDSIPNKSLPKLPNKLTVLIPAPLRGGCPAELETASSSACSAYEHYLRLPELRKLWSCRESPEWKSEPFIRPALQALEITFRFLSTVLSDPRPYVNSSEWERQLESITATELQLVSALVESGEGTAPIASAPSFSGGKLARGGSSAEVWRLTAGDNTVVSCTSEASLLPRLAAWRRSEAAAERIQYLIEGAMRRCPYTLGLGEPNLAAKQSLDYDGIVKPHAVHALRQNPYSDQIQNHENQTLYTIHQILESWVQSALELLNRIGGRIESKRFDIAASDCFLLERVWKLLAEIEDLHLLMDPADFLRLKSQLEIKSEPAPFCFRSAALVELTRRCRDLRQWVPNVLGVEVDPAGGPRVQEAAMRLYRDKAGPEKIHLLQGLQSVEAAVKRFFYANKQVVAAVMGSLEAREEGESLSRVFLEPTYFPSLDAAKTFLGDSLGHKRTRAA</sequence>
<dbReference type="GO" id="GO:0020037">
    <property type="term" value="F:heme binding"/>
    <property type="evidence" value="ECO:0007669"/>
    <property type="project" value="InterPro"/>
</dbReference>
<dbReference type="Gene3D" id="1.20.58.480">
    <property type="match status" value="1"/>
</dbReference>
<dbReference type="GO" id="GO:0046872">
    <property type="term" value="F:metal ion binding"/>
    <property type="evidence" value="ECO:0007669"/>
    <property type="project" value="InterPro"/>
</dbReference>
<keyword evidence="6" id="KW-1185">Reference proteome</keyword>
<dbReference type="Pfam" id="PF07231">
    <property type="entry name" value="Hs1pro-1_N"/>
    <property type="match status" value="1"/>
</dbReference>
<dbReference type="STRING" id="22663.A0A218XR76"/>
<evidence type="ECO:0000313" key="3">
    <source>
        <dbReference type="EMBL" id="OWM87434.1"/>
    </source>
</evidence>
<evidence type="ECO:0000259" key="2">
    <source>
        <dbReference type="Pfam" id="PF07231"/>
    </source>
</evidence>
<organism evidence="3 5">
    <name type="scientific">Punica granatum</name>
    <name type="common">Pomegranate</name>
    <dbReference type="NCBI Taxonomy" id="22663"/>
    <lineage>
        <taxon>Eukaryota</taxon>
        <taxon>Viridiplantae</taxon>
        <taxon>Streptophyta</taxon>
        <taxon>Embryophyta</taxon>
        <taxon>Tracheophyta</taxon>
        <taxon>Spermatophyta</taxon>
        <taxon>Magnoliopsida</taxon>
        <taxon>eudicotyledons</taxon>
        <taxon>Gunneridae</taxon>
        <taxon>Pentapetalae</taxon>
        <taxon>rosids</taxon>
        <taxon>malvids</taxon>
        <taxon>Myrtales</taxon>
        <taxon>Lythraceae</taxon>
        <taxon>Punica</taxon>
    </lineage>
</organism>
<dbReference type="PANTHER" id="PTHR34795:SF1">
    <property type="entry name" value="NEMATODE RESISTANCE PROTEIN-LIKE HSPRO1"/>
    <property type="match status" value="1"/>
</dbReference>
<name>A0A218XR76_PUNGR</name>
<dbReference type="InterPro" id="IPR009869">
    <property type="entry name" value="HSPRO1_N"/>
</dbReference>
<evidence type="ECO:0000259" key="1">
    <source>
        <dbReference type="Pfam" id="PF07014"/>
    </source>
</evidence>
<protein>
    <submittedName>
        <fullName evidence="3">Uncharacterized protein</fullName>
    </submittedName>
</protein>
<dbReference type="Pfam" id="PF07014">
    <property type="entry name" value="Hs1pro-1_C"/>
    <property type="match status" value="1"/>
</dbReference>
<reference evidence="4 6" key="3">
    <citation type="submission" date="2017-11" db="EMBL/GenBank/DDBJ databases">
        <title>De-novo sequencing of pomegranate (Punica granatum L.) genome.</title>
        <authorList>
            <person name="Akparov Z."/>
            <person name="Amiraslanov A."/>
            <person name="Hajiyeva S."/>
            <person name="Abbasov M."/>
            <person name="Kaur K."/>
            <person name="Hamwieh A."/>
            <person name="Solovyev V."/>
            <person name="Salamov A."/>
            <person name="Braich B."/>
            <person name="Kosarev P."/>
            <person name="Mahmoud A."/>
            <person name="Hajiyev E."/>
            <person name="Babayeva S."/>
            <person name="Izzatullayeva V."/>
            <person name="Mammadov A."/>
            <person name="Mammadov A."/>
            <person name="Sharifova S."/>
            <person name="Ojaghi J."/>
            <person name="Eynullazada K."/>
            <person name="Bayramov B."/>
            <person name="Abdulazimova A."/>
            <person name="Shahmuradov I."/>
        </authorList>
    </citation>
    <scope>NUCLEOTIDE SEQUENCE [LARGE SCALE GENOMIC DNA]</scope>
    <source>
        <strain evidence="4">AG2017</strain>
        <strain evidence="6">cv. AG2017</strain>
        <tissue evidence="4">Leaf</tissue>
    </source>
</reference>
<dbReference type="InterPro" id="IPR037217">
    <property type="entry name" value="Trp/Indoleamine_2_3_dOase-like"/>
</dbReference>
<dbReference type="Proteomes" id="UP000233551">
    <property type="component" value="Unassembled WGS sequence"/>
</dbReference>
<dbReference type="InterPro" id="IPR038759">
    <property type="entry name" value="HSPRO1/HSPRO2"/>
</dbReference>
<dbReference type="OrthoDB" id="188455at2759"/>
<dbReference type="PANTHER" id="PTHR34795">
    <property type="entry name" value="NEMATODE RESISTANCE PROTEIN-LIKE HSPRO1"/>
    <property type="match status" value="1"/>
</dbReference>
<dbReference type="EMBL" id="PGOL01002599">
    <property type="protein sequence ID" value="PKI46649.1"/>
    <property type="molecule type" value="Genomic_DNA"/>
</dbReference>
<dbReference type="GO" id="GO:0006952">
    <property type="term" value="P:defense response"/>
    <property type="evidence" value="ECO:0007669"/>
    <property type="project" value="InterPro"/>
</dbReference>
<dbReference type="GeneID" id="116189126"/>
<dbReference type="InterPro" id="IPR009743">
    <property type="entry name" value="Hs1pro-1_C"/>
</dbReference>
<reference evidence="5" key="1">
    <citation type="journal article" date="2017" name="Plant J.">
        <title>The pomegranate (Punica granatum L.) genome and the genomics of punicalagin biosynthesis.</title>
        <authorList>
            <person name="Qin G."/>
            <person name="Xu C."/>
            <person name="Ming R."/>
            <person name="Tang H."/>
            <person name="Guyot R."/>
            <person name="Kramer E.M."/>
            <person name="Hu Y."/>
            <person name="Yi X."/>
            <person name="Qi Y."/>
            <person name="Xu X."/>
            <person name="Gao Z."/>
            <person name="Pan H."/>
            <person name="Jian J."/>
            <person name="Tian Y."/>
            <person name="Yue Z."/>
            <person name="Xu Y."/>
        </authorList>
    </citation>
    <scope>NUCLEOTIDE SEQUENCE [LARGE SCALE GENOMIC DNA]</scope>
    <source>
        <strain evidence="5">cv. Dabenzi</strain>
    </source>
</reference>
<evidence type="ECO:0000313" key="5">
    <source>
        <dbReference type="Proteomes" id="UP000197138"/>
    </source>
</evidence>
<gene>
    <name evidence="3" type="ORF">CDL15_Pgr022545</name>
    <name evidence="4" type="ORF">CRG98_032991</name>
</gene>
<feature type="domain" description="Hs1pro-1 C-terminal" evidence="1">
    <location>
        <begin position="205"/>
        <end position="451"/>
    </location>
</feature>
<proteinExistence type="predicted"/>
<dbReference type="GO" id="GO:0019441">
    <property type="term" value="P:L-tryptophan catabolic process to kynurenine"/>
    <property type="evidence" value="ECO:0007669"/>
    <property type="project" value="InterPro"/>
</dbReference>
<dbReference type="AlphaFoldDB" id="A0A218XR76"/>
<reference evidence="3" key="2">
    <citation type="submission" date="2017-06" db="EMBL/GenBank/DDBJ databases">
        <title>The pomegranate genome and the genomics of punicalagin biosynthesis.</title>
        <authorList>
            <person name="Xu C."/>
        </authorList>
    </citation>
    <scope>NUCLEOTIDE SEQUENCE [LARGE SCALE GENOMIC DNA]</scope>
    <source>
        <tissue evidence="3">Fresh leaf</tissue>
    </source>
</reference>
<accession>A0A218XR76</accession>
<comment type="caution">
    <text evidence="3">The sequence shown here is derived from an EMBL/GenBank/DDBJ whole genome shotgun (WGS) entry which is preliminary data.</text>
</comment>
<dbReference type="Proteomes" id="UP000197138">
    <property type="component" value="Unassembled WGS sequence"/>
</dbReference>
<dbReference type="SUPFAM" id="SSF140959">
    <property type="entry name" value="Indolic compounds 2,3-dioxygenase-like"/>
    <property type="match status" value="1"/>
</dbReference>
<dbReference type="EMBL" id="MTKT01000813">
    <property type="protein sequence ID" value="OWM87434.1"/>
    <property type="molecule type" value="Genomic_DNA"/>
</dbReference>